<sequence>MKRVLSAQRGGNVVEPIVQLLEDIRRRSQTPSQASKEMTEQNLLREQLAFVFAEWIRVYQLPTSNDKAYGAFISSIQQQGVLKGEEISSLFFRVCTEMSIESHLKYKVSNTAAAYQGVDAFVKLIVTLVKYYSDPKADDDRLRVDPWIYIQILTAFSNKFQTMQPLSFPGAPPFLQNIRATLAADPNAQDFIAGGSKYNIPMINALVLYVGVNGIALLHAKTPQSSSPIAHTPSMDIFQQLLNELDADGRRVLLYLFFETSQESIKEQITRVLLERLVVNHPHPWGLLITFIELIKNPRYAFWDHAFTRIDPDIEKLFESASRSVKRAVACEHGQHYPYAFPPEWVHGDFVRAVDLMAVNDNLQLACSVIEKTAMEKAIPEIEESLATAFNSRKKHRERTGQPYYDVATYQASRYPAALPEPLRIKPTGLAPQQLRVYEDFLPIAKVESAQGYPFNVSDVSYENTPVPLSAHQALDEFAQIISELEKLISLSPSSYSPDEMALAFSQKVVQPLYNSEKTLSREVYVVLLEQLCELSSKVAKEVTRMLIYADDERKFNVPVTVTLIKAGLVNLVDQDIQLARLIEISRPGVVDFTISLIGATVQA</sequence>
<dbReference type="GO" id="GO:0030015">
    <property type="term" value="C:CCR4-NOT core complex"/>
    <property type="evidence" value="ECO:0007669"/>
    <property type="project" value="InterPro"/>
</dbReference>
<dbReference type="InterPro" id="IPR055454">
    <property type="entry name" value="CNOT1-like_NOT1_connector"/>
</dbReference>
<accession>A0A9P8CZ58</accession>
<evidence type="ECO:0000259" key="1">
    <source>
        <dbReference type="Pfam" id="PF04054"/>
    </source>
</evidence>
<evidence type="ECO:0000313" key="5">
    <source>
        <dbReference type="Proteomes" id="UP000717515"/>
    </source>
</evidence>
<dbReference type="GO" id="GO:0000288">
    <property type="term" value="P:nuclear-transcribed mRNA catabolic process, deadenylation-dependent decay"/>
    <property type="evidence" value="ECO:0007669"/>
    <property type="project" value="TreeGrafter"/>
</dbReference>
<feature type="domain" description="CCR4-NOT transcription complex subunit 1-like NOT1 connector" evidence="3">
    <location>
        <begin position="476"/>
        <end position="600"/>
    </location>
</feature>
<dbReference type="PANTHER" id="PTHR13162">
    <property type="entry name" value="CCR4-NOT TRANSCRIPTION COMPLEX"/>
    <property type="match status" value="1"/>
</dbReference>
<dbReference type="InterPro" id="IPR024557">
    <property type="entry name" value="CNOT1_dom_4"/>
</dbReference>
<dbReference type="Proteomes" id="UP000717515">
    <property type="component" value="Unassembled WGS sequence"/>
</dbReference>
<dbReference type="Pfam" id="PF04054">
    <property type="entry name" value="Not1"/>
    <property type="match status" value="1"/>
</dbReference>
<name>A0A9P8CZ58_MORAP</name>
<dbReference type="CDD" id="cd20710">
    <property type="entry name" value="NOT1_connector"/>
    <property type="match status" value="1"/>
</dbReference>
<evidence type="ECO:0000259" key="3">
    <source>
        <dbReference type="Pfam" id="PF25097"/>
    </source>
</evidence>
<proteinExistence type="predicted"/>
<feature type="domain" description="CCR4-NOT transcription complex subunit 1" evidence="2">
    <location>
        <begin position="357"/>
        <end position="397"/>
    </location>
</feature>
<protein>
    <recommendedName>
        <fullName evidence="6">CCR4-NOT transcription complex subunit 1</fullName>
    </recommendedName>
</protein>
<gene>
    <name evidence="4" type="ORF">KVV02_003372</name>
</gene>
<dbReference type="PANTHER" id="PTHR13162:SF8">
    <property type="entry name" value="CCR4-NOT TRANSCRIPTION COMPLEX SUBUNIT 1"/>
    <property type="match status" value="1"/>
</dbReference>
<evidence type="ECO:0000313" key="4">
    <source>
        <dbReference type="EMBL" id="KAG9324126.1"/>
    </source>
</evidence>
<dbReference type="Pfam" id="PF12842">
    <property type="entry name" value="DUF3819"/>
    <property type="match status" value="1"/>
</dbReference>
<reference evidence="4" key="1">
    <citation type="submission" date="2021-07" db="EMBL/GenBank/DDBJ databases">
        <title>Draft genome of Mortierella alpina, strain LL118, isolated from an aspen leaf litter sample.</title>
        <authorList>
            <person name="Yang S."/>
            <person name="Vinatzer B.A."/>
        </authorList>
    </citation>
    <scope>NUCLEOTIDE SEQUENCE</scope>
    <source>
        <strain evidence="4">LL118</strain>
    </source>
</reference>
<dbReference type="InterPro" id="IPR007196">
    <property type="entry name" value="CCR4-Not_Not1_C"/>
</dbReference>
<evidence type="ECO:0000259" key="2">
    <source>
        <dbReference type="Pfam" id="PF12842"/>
    </source>
</evidence>
<dbReference type="GO" id="GO:0000932">
    <property type="term" value="C:P-body"/>
    <property type="evidence" value="ECO:0007669"/>
    <property type="project" value="TreeGrafter"/>
</dbReference>
<dbReference type="EMBL" id="JAIFTL010000076">
    <property type="protein sequence ID" value="KAG9324126.1"/>
    <property type="molecule type" value="Genomic_DNA"/>
</dbReference>
<feature type="domain" description="CCR4-Not complex component Not1 C-terminal" evidence="1">
    <location>
        <begin position="252"/>
        <end position="320"/>
    </location>
</feature>
<dbReference type="Pfam" id="PF25097">
    <property type="entry name" value="ARM_Cnot1"/>
    <property type="match status" value="1"/>
</dbReference>
<comment type="caution">
    <text evidence="4">The sequence shown here is derived from an EMBL/GenBank/DDBJ whole genome shotgun (WGS) entry which is preliminary data.</text>
</comment>
<organism evidence="4 5">
    <name type="scientific">Mortierella alpina</name>
    <name type="common">Oleaginous fungus</name>
    <name type="synonym">Mortierella renispora</name>
    <dbReference type="NCBI Taxonomy" id="64518"/>
    <lineage>
        <taxon>Eukaryota</taxon>
        <taxon>Fungi</taxon>
        <taxon>Fungi incertae sedis</taxon>
        <taxon>Mucoromycota</taxon>
        <taxon>Mortierellomycotina</taxon>
        <taxon>Mortierellomycetes</taxon>
        <taxon>Mortierellales</taxon>
        <taxon>Mortierellaceae</taxon>
        <taxon>Mortierella</taxon>
    </lineage>
</organism>
<dbReference type="GO" id="GO:0017148">
    <property type="term" value="P:negative regulation of translation"/>
    <property type="evidence" value="ECO:0007669"/>
    <property type="project" value="InterPro"/>
</dbReference>
<dbReference type="AlphaFoldDB" id="A0A9P8CZ58"/>
<evidence type="ECO:0008006" key="6">
    <source>
        <dbReference type="Google" id="ProtNLM"/>
    </source>
</evidence>
<dbReference type="InterPro" id="IPR040398">
    <property type="entry name" value="Not1"/>
</dbReference>
<dbReference type="Gene3D" id="1.25.40.790">
    <property type="match status" value="1"/>
</dbReference>
<dbReference type="GO" id="GO:0060090">
    <property type="term" value="F:molecular adaptor activity"/>
    <property type="evidence" value="ECO:0007669"/>
    <property type="project" value="TreeGrafter"/>
</dbReference>
<dbReference type="Gene3D" id="1.25.40.800">
    <property type="match status" value="2"/>
</dbReference>